<feature type="compositionally biased region" description="Low complexity" evidence="1">
    <location>
        <begin position="15"/>
        <end position="37"/>
    </location>
</feature>
<feature type="compositionally biased region" description="Basic and acidic residues" evidence="1">
    <location>
        <begin position="506"/>
        <end position="518"/>
    </location>
</feature>
<organism evidence="2">
    <name type="scientific">Puccinia triticina (isolate 1-1 / race 1 (BBBD))</name>
    <name type="common">Brown leaf rust fungus</name>
    <dbReference type="NCBI Taxonomy" id="630390"/>
    <lineage>
        <taxon>Eukaryota</taxon>
        <taxon>Fungi</taxon>
        <taxon>Dikarya</taxon>
        <taxon>Basidiomycota</taxon>
        <taxon>Pucciniomycotina</taxon>
        <taxon>Pucciniomycetes</taxon>
        <taxon>Pucciniales</taxon>
        <taxon>Pucciniaceae</taxon>
        <taxon>Puccinia</taxon>
    </lineage>
</organism>
<reference evidence="3 4" key="3">
    <citation type="journal article" date="2017" name="G3 (Bethesda)">
        <title>Comparative analysis highlights variable genome content of wheat rusts and divergence of the mating loci.</title>
        <authorList>
            <person name="Cuomo C.A."/>
            <person name="Bakkeren G."/>
            <person name="Khalil H.B."/>
            <person name="Panwar V."/>
            <person name="Joly D."/>
            <person name="Linning R."/>
            <person name="Sakthikumar S."/>
            <person name="Song X."/>
            <person name="Adiconis X."/>
            <person name="Fan L."/>
            <person name="Goldberg J.M."/>
            <person name="Levin J.Z."/>
            <person name="Young S."/>
            <person name="Zeng Q."/>
            <person name="Anikster Y."/>
            <person name="Bruce M."/>
            <person name="Wang M."/>
            <person name="Yin C."/>
            <person name="McCallum B."/>
            <person name="Szabo L.J."/>
            <person name="Hulbert S."/>
            <person name="Chen X."/>
            <person name="Fellers J.P."/>
        </authorList>
    </citation>
    <scope>NUCLEOTIDE SEQUENCE</scope>
    <source>
        <strain evidence="4">Isolate 1-1 / race 1 (BBBD)</strain>
        <strain evidence="3">isolate 1-1 / race 1 (BBBD)</strain>
    </source>
</reference>
<dbReference type="OrthoDB" id="2507135at2759"/>
<sequence>MEHQMDNISMSPSYSQQALASESNASASRANRARSSSHPTKAVFPTAKKTLQYQVSNVDLAQQYFTTTHQPSIILPSLDLLNLDNTHKPSDTLRFKSTLFSPLSYPEISVGYFSRLLEPEPTRPLEITHRETELPDRLHSVHTKPTAPPTSLTNLCVPARLTRLNVVSQDLTVQAQSSSLKKSSVNCFREQHRDCESISTQSLQLRDHNATDWNHPSAPNPISNLDHNHEESFDIEDLTTPTLKSCERFEDDNSITPCQTFSTPNFKKLHQGIRITPRMIYEDYQRKFNEEDVIIKSRDSHLSPSSSHEHPYFQTGANGSAGTTIPSGSKTTYAFSKISTMCSDGAAPSTSVSLDASLCDTSLEDSADESFESFGDDQIFGSLFSIKTQLAYKPNSQVTDVFPLPPVTRSGSCHPSNVQRTPSPKHVYVAGHEPRITTPDNVIPKIVMDVNDSELRKTRITSPLVLGKPLNVKPSIKNNTPGLDSQPSSPNDQGKKPFQLPPSPYRHVENKSRIHDGPDNLECSTRLMNMFDTFLECSPKNSGSNVLARSSLSKKSNRKLKLDESPLKKLSSIHFAETPELILQPKRSFVGDSFGLHSHGVPFNLPASQRPSSLAFESSQNPNADPSASLAVTNSTPLRKRLPNVRSLLSLQECCPSLSVDGKNKFLSRRVEHPSPASDSDDEPSQSPKTPFGNIFNPSNRFEPYVPFESSLSAKSLTQKLGFKPDVYNSLDSQPRSLEELEEPGSFHVFSKVVNSTKQNGNSTCTADPSHGPQLKTRRSIAKFMSDGLLSRFTNQKYPRGSFPSSDSIGNLRKGHQANSPTDEGFESSPHRSNWSSIIEHEFDQSRANSSLNALNSSRQKASGGKLISGRVLFQELDPRFDVQDASIMDNHRAIRSSNTASMTYNYSLRRFKNEHPHSTTTGPSTYDEGALIRSGKETAITHMPVSQSRKAFEQEHEILVEASSESTEDDSKDPQQILSPIRLYGKQQGILETGNWKTNNLNFQSMKSQYQPPTSKNGDRLSAFKIHDESTARRRDRTVTEETQKKKAAGIPEEDEEAEREKKESLMVYKIQEEDDNQIINFEINRLKKIFYNKALKSSKSKSKLSKPPAKLFDH</sequence>
<name>A0A180GMS6_PUCT1</name>
<feature type="compositionally biased region" description="Polar residues" evidence="1">
    <location>
        <begin position="476"/>
        <end position="492"/>
    </location>
</feature>
<feature type="region of interest" description="Disordered" evidence="1">
    <location>
        <begin position="612"/>
        <end position="635"/>
    </location>
</feature>
<dbReference type="VEuPathDB" id="FungiDB:PTTG_12407"/>
<evidence type="ECO:0000313" key="4">
    <source>
        <dbReference type="Proteomes" id="UP000005240"/>
    </source>
</evidence>
<dbReference type="EMBL" id="ADAS02000044">
    <property type="protein sequence ID" value="OAV94020.1"/>
    <property type="molecule type" value="Genomic_DNA"/>
</dbReference>
<dbReference type="AlphaFoldDB" id="A0A180GMS6"/>
<reference evidence="3" key="4">
    <citation type="submission" date="2025-05" db="UniProtKB">
        <authorList>
            <consortium name="EnsemblFungi"/>
        </authorList>
    </citation>
    <scope>IDENTIFICATION</scope>
    <source>
        <strain evidence="3">isolate 1-1 / race 1 (BBBD)</strain>
    </source>
</reference>
<dbReference type="Proteomes" id="UP000005240">
    <property type="component" value="Unassembled WGS sequence"/>
</dbReference>
<proteinExistence type="predicted"/>
<feature type="region of interest" description="Disordered" evidence="1">
    <location>
        <begin position="671"/>
        <end position="698"/>
    </location>
</feature>
<feature type="compositionally biased region" description="Polar residues" evidence="1">
    <location>
        <begin position="795"/>
        <end position="809"/>
    </location>
</feature>
<feature type="region of interest" description="Disordered" evidence="1">
    <location>
        <begin position="1028"/>
        <end position="1065"/>
    </location>
</feature>
<keyword evidence="4" id="KW-1185">Reference proteome</keyword>
<evidence type="ECO:0000313" key="3">
    <source>
        <dbReference type="EnsemblFungi" id="PTTG_12407-t43_1-p1"/>
    </source>
</evidence>
<feature type="compositionally biased region" description="Polar residues" evidence="1">
    <location>
        <begin position="1"/>
        <end position="14"/>
    </location>
</feature>
<feature type="compositionally biased region" description="Basic and acidic residues" evidence="1">
    <location>
        <begin position="1028"/>
        <end position="1046"/>
    </location>
</feature>
<accession>A0A180GMS6</accession>
<feature type="region of interest" description="Disordered" evidence="1">
    <location>
        <begin position="468"/>
        <end position="519"/>
    </location>
</feature>
<protein>
    <submittedName>
        <fullName evidence="2 3">Uncharacterized protein</fullName>
    </submittedName>
</protein>
<dbReference type="EnsemblFungi" id="PTTG_12407-t43_1">
    <property type="protein sequence ID" value="PTTG_12407-t43_1-p1"/>
    <property type="gene ID" value="PTTG_12407"/>
</dbReference>
<evidence type="ECO:0000256" key="1">
    <source>
        <dbReference type="SAM" id="MobiDB-lite"/>
    </source>
</evidence>
<feature type="region of interest" description="Disordered" evidence="1">
    <location>
        <begin position="795"/>
        <end position="833"/>
    </location>
</feature>
<reference evidence="2" key="2">
    <citation type="submission" date="2016-05" db="EMBL/GenBank/DDBJ databases">
        <title>Comparative analysis highlights variable genome content of wheat rusts and divergence of the mating loci.</title>
        <authorList>
            <person name="Cuomo C.A."/>
            <person name="Bakkeren G."/>
            <person name="Szabo L."/>
            <person name="Khalil H."/>
            <person name="Joly D."/>
            <person name="Goldberg J."/>
            <person name="Young S."/>
            <person name="Zeng Q."/>
            <person name="Fellers J."/>
        </authorList>
    </citation>
    <scope>NUCLEOTIDE SEQUENCE [LARGE SCALE GENOMIC DNA]</scope>
    <source>
        <strain evidence="2">1-1 BBBD Race 1</strain>
    </source>
</reference>
<gene>
    <name evidence="2" type="ORF">PTTG_12407</name>
</gene>
<feature type="region of interest" description="Disordered" evidence="1">
    <location>
        <begin position="1"/>
        <end position="43"/>
    </location>
</feature>
<evidence type="ECO:0000313" key="2">
    <source>
        <dbReference type="EMBL" id="OAV94020.1"/>
    </source>
</evidence>
<reference evidence="2" key="1">
    <citation type="submission" date="2009-11" db="EMBL/GenBank/DDBJ databases">
        <authorList>
            <consortium name="The Broad Institute Genome Sequencing Platform"/>
            <person name="Ward D."/>
            <person name="Feldgarden M."/>
            <person name="Earl A."/>
            <person name="Young S.K."/>
            <person name="Zeng Q."/>
            <person name="Koehrsen M."/>
            <person name="Alvarado L."/>
            <person name="Berlin A."/>
            <person name="Bochicchio J."/>
            <person name="Borenstein D."/>
            <person name="Chapman S.B."/>
            <person name="Chen Z."/>
            <person name="Engels R."/>
            <person name="Freedman E."/>
            <person name="Gellesch M."/>
            <person name="Goldberg J."/>
            <person name="Griggs A."/>
            <person name="Gujja S."/>
            <person name="Heilman E."/>
            <person name="Heiman D."/>
            <person name="Hepburn T."/>
            <person name="Howarth C."/>
            <person name="Jen D."/>
            <person name="Larson L."/>
            <person name="Lewis B."/>
            <person name="Mehta T."/>
            <person name="Park D."/>
            <person name="Pearson M."/>
            <person name="Roberts A."/>
            <person name="Saif S."/>
            <person name="Shea T."/>
            <person name="Shenoy N."/>
            <person name="Sisk P."/>
            <person name="Stolte C."/>
            <person name="Sykes S."/>
            <person name="Thomson T."/>
            <person name="Walk T."/>
            <person name="White J."/>
            <person name="Yandava C."/>
            <person name="Izard J."/>
            <person name="Baranova O.V."/>
            <person name="Blanton J.M."/>
            <person name="Tanner A.C."/>
            <person name="Dewhirst F.E."/>
            <person name="Haas B."/>
            <person name="Nusbaum C."/>
            <person name="Birren B."/>
        </authorList>
    </citation>
    <scope>NUCLEOTIDE SEQUENCE [LARGE SCALE GENOMIC DNA]</scope>
    <source>
        <strain evidence="2">1-1 BBBD Race 1</strain>
    </source>
</reference>